<organism evidence="1 2">
    <name type="scientific">Diphasiastrum complanatum</name>
    <name type="common">Issler's clubmoss</name>
    <name type="synonym">Lycopodium complanatum</name>
    <dbReference type="NCBI Taxonomy" id="34168"/>
    <lineage>
        <taxon>Eukaryota</taxon>
        <taxon>Viridiplantae</taxon>
        <taxon>Streptophyta</taxon>
        <taxon>Embryophyta</taxon>
        <taxon>Tracheophyta</taxon>
        <taxon>Lycopodiopsida</taxon>
        <taxon>Lycopodiales</taxon>
        <taxon>Lycopodiaceae</taxon>
        <taxon>Lycopodioideae</taxon>
        <taxon>Diphasiastrum</taxon>
    </lineage>
</organism>
<dbReference type="Proteomes" id="UP001162992">
    <property type="component" value="Chromosome 15"/>
</dbReference>
<dbReference type="EMBL" id="CM055106">
    <property type="protein sequence ID" value="KAJ7529713.1"/>
    <property type="molecule type" value="Genomic_DNA"/>
</dbReference>
<accession>A0ACC2BIV2</accession>
<sequence>MEERIGLVQRFVEKPQIFVGNKINAGIYLLNLATLDWIQLRPTSIKKENFIIMLHLRNGAPRVLDGHRAATGLHHGPVPILDSLR</sequence>
<evidence type="ECO:0000313" key="2">
    <source>
        <dbReference type="Proteomes" id="UP001162992"/>
    </source>
</evidence>
<evidence type="ECO:0000313" key="1">
    <source>
        <dbReference type="EMBL" id="KAJ7529713.1"/>
    </source>
</evidence>
<name>A0ACC2BIV2_DIPCM</name>
<comment type="caution">
    <text evidence="1">The sequence shown here is derived from an EMBL/GenBank/DDBJ whole genome shotgun (WGS) entry which is preliminary data.</text>
</comment>
<reference evidence="2" key="1">
    <citation type="journal article" date="2024" name="Proc. Natl. Acad. Sci. U.S.A.">
        <title>Extraordinary preservation of gene collinearity over three hundred million years revealed in homosporous lycophytes.</title>
        <authorList>
            <person name="Li C."/>
            <person name="Wickell D."/>
            <person name="Kuo L.Y."/>
            <person name="Chen X."/>
            <person name="Nie B."/>
            <person name="Liao X."/>
            <person name="Peng D."/>
            <person name="Ji J."/>
            <person name="Jenkins J."/>
            <person name="Williams M."/>
            <person name="Shu S."/>
            <person name="Plott C."/>
            <person name="Barry K."/>
            <person name="Rajasekar S."/>
            <person name="Grimwood J."/>
            <person name="Han X."/>
            <person name="Sun S."/>
            <person name="Hou Z."/>
            <person name="He W."/>
            <person name="Dai G."/>
            <person name="Sun C."/>
            <person name="Schmutz J."/>
            <person name="Leebens-Mack J.H."/>
            <person name="Li F.W."/>
            <person name="Wang L."/>
        </authorList>
    </citation>
    <scope>NUCLEOTIDE SEQUENCE [LARGE SCALE GENOMIC DNA]</scope>
    <source>
        <strain evidence="2">cv. PW_Plant_1</strain>
    </source>
</reference>
<keyword evidence="2" id="KW-1185">Reference proteome</keyword>
<proteinExistence type="predicted"/>
<protein>
    <submittedName>
        <fullName evidence="1">Uncharacterized protein</fullName>
    </submittedName>
</protein>
<gene>
    <name evidence="1" type="ORF">O6H91_15G062900</name>
</gene>